<dbReference type="CDD" id="cd07067">
    <property type="entry name" value="HP_PGM_like"/>
    <property type="match status" value="1"/>
</dbReference>
<sequence>MKVYLIRHSEPTYQQAINAGLQGFGRELGSLTENGIVIAQKLAQQPLFDHVQLILASPYTRALQTALEIVRFNDIPLKVELGLREWQPDNTGLRTDTDEQASVAYQLYRQHAGQRITDSSLHYETAAEVKSRVLATLSKYAQTYDCIACVTHGEVMRQFGDQQDVQFCGVREIVVD</sequence>
<dbReference type="SUPFAM" id="SSF53254">
    <property type="entry name" value="Phosphoglycerate mutase-like"/>
    <property type="match status" value="1"/>
</dbReference>
<dbReference type="PANTHER" id="PTHR48100:SF59">
    <property type="entry name" value="ADENOSYLCOBALAMIN_ALPHA-RIBAZOLE PHOSPHATASE"/>
    <property type="match status" value="1"/>
</dbReference>
<dbReference type="InterPro" id="IPR013078">
    <property type="entry name" value="His_Pase_superF_clade-1"/>
</dbReference>
<dbReference type="EMBL" id="AZCU01000001">
    <property type="protein sequence ID" value="KRK27098.1"/>
    <property type="molecule type" value="Genomic_DNA"/>
</dbReference>
<dbReference type="Proteomes" id="UP000051020">
    <property type="component" value="Unassembled WGS sequence"/>
</dbReference>
<protein>
    <recommendedName>
        <fullName evidence="3">Histidine phosphatase family protein</fullName>
    </recommendedName>
</protein>
<dbReference type="RefSeq" id="WP_050339030.1">
    <property type="nucleotide sequence ID" value="NZ_AZCU01000001.1"/>
</dbReference>
<dbReference type="Gene3D" id="3.40.50.1240">
    <property type="entry name" value="Phosphoglycerate mutase-like"/>
    <property type="match status" value="1"/>
</dbReference>
<dbReference type="AlphaFoldDB" id="A0A837RH54"/>
<comment type="caution">
    <text evidence="1">The sequence shown here is derived from an EMBL/GenBank/DDBJ whole genome shotgun (WGS) entry which is preliminary data.</text>
</comment>
<evidence type="ECO:0000313" key="2">
    <source>
        <dbReference type="Proteomes" id="UP000051020"/>
    </source>
</evidence>
<dbReference type="SMART" id="SM00855">
    <property type="entry name" value="PGAM"/>
    <property type="match status" value="1"/>
</dbReference>
<dbReference type="Pfam" id="PF00300">
    <property type="entry name" value="His_Phos_1"/>
    <property type="match status" value="1"/>
</dbReference>
<evidence type="ECO:0008006" key="3">
    <source>
        <dbReference type="Google" id="ProtNLM"/>
    </source>
</evidence>
<name>A0A837RH54_LACPE</name>
<accession>A0A837RH54</accession>
<dbReference type="InterPro" id="IPR050275">
    <property type="entry name" value="PGM_Phosphatase"/>
</dbReference>
<organism evidence="1 2">
    <name type="scientific">Lactiplantibacillus pentosus DSM 20314</name>
    <dbReference type="NCBI Taxonomy" id="1423791"/>
    <lineage>
        <taxon>Bacteria</taxon>
        <taxon>Bacillati</taxon>
        <taxon>Bacillota</taxon>
        <taxon>Bacilli</taxon>
        <taxon>Lactobacillales</taxon>
        <taxon>Lactobacillaceae</taxon>
        <taxon>Lactiplantibacillus</taxon>
    </lineage>
</organism>
<dbReference type="GO" id="GO:0016791">
    <property type="term" value="F:phosphatase activity"/>
    <property type="evidence" value="ECO:0007669"/>
    <property type="project" value="TreeGrafter"/>
</dbReference>
<dbReference type="GeneID" id="49393243"/>
<dbReference type="InterPro" id="IPR029033">
    <property type="entry name" value="His_PPase_superfam"/>
</dbReference>
<proteinExistence type="predicted"/>
<reference evidence="1 2" key="1">
    <citation type="journal article" date="2015" name="Genome Announc.">
        <title>Expanding the biotechnology potential of lactobacilli through comparative genomics of 213 strains and associated genera.</title>
        <authorList>
            <person name="Sun Z."/>
            <person name="Harris H.M."/>
            <person name="McCann A."/>
            <person name="Guo C."/>
            <person name="Argimon S."/>
            <person name="Zhang W."/>
            <person name="Yang X."/>
            <person name="Jeffery I.B."/>
            <person name="Cooney J.C."/>
            <person name="Kagawa T.F."/>
            <person name="Liu W."/>
            <person name="Song Y."/>
            <person name="Salvetti E."/>
            <person name="Wrobel A."/>
            <person name="Rasinkangas P."/>
            <person name="Parkhill J."/>
            <person name="Rea M.C."/>
            <person name="O'Sullivan O."/>
            <person name="Ritari J."/>
            <person name="Douillard F.P."/>
            <person name="Paul Ross R."/>
            <person name="Yang R."/>
            <person name="Briner A.E."/>
            <person name="Felis G.E."/>
            <person name="de Vos W.M."/>
            <person name="Barrangou R."/>
            <person name="Klaenhammer T.R."/>
            <person name="Caufield P.W."/>
            <person name="Cui Y."/>
            <person name="Zhang H."/>
            <person name="O'Toole P.W."/>
        </authorList>
    </citation>
    <scope>NUCLEOTIDE SEQUENCE [LARGE SCALE GENOMIC DNA]</scope>
    <source>
        <strain evidence="1 2">DSM 20314</strain>
    </source>
</reference>
<dbReference type="PANTHER" id="PTHR48100">
    <property type="entry name" value="BROAD-SPECIFICITY PHOSPHATASE YOR283W-RELATED"/>
    <property type="match status" value="1"/>
</dbReference>
<gene>
    <name evidence="1" type="ORF">FD24_GL000246</name>
</gene>
<dbReference type="GO" id="GO:0005737">
    <property type="term" value="C:cytoplasm"/>
    <property type="evidence" value="ECO:0007669"/>
    <property type="project" value="TreeGrafter"/>
</dbReference>
<evidence type="ECO:0000313" key="1">
    <source>
        <dbReference type="EMBL" id="KRK27098.1"/>
    </source>
</evidence>